<comment type="subcellular location">
    <subcellularLocation>
        <location evidence="1">Cell membrane</location>
        <topology evidence="1">Multi-pass membrane protein</topology>
    </subcellularLocation>
</comment>
<keyword evidence="7 9" id="KW-0472">Membrane</keyword>
<dbReference type="Pfam" id="PF00535">
    <property type="entry name" value="Glycos_transf_2"/>
    <property type="match status" value="1"/>
</dbReference>
<gene>
    <name evidence="11" type="primary">yfdH</name>
    <name evidence="11" type="ORF">ERS852580_00397</name>
</gene>
<keyword evidence="3 11" id="KW-0328">Glycosyltransferase</keyword>
<dbReference type="GO" id="GO:0016757">
    <property type="term" value="F:glycosyltransferase activity"/>
    <property type="evidence" value="ECO:0007669"/>
    <property type="project" value="UniProtKB-KW"/>
</dbReference>
<evidence type="ECO:0000256" key="4">
    <source>
        <dbReference type="ARBA" id="ARBA00022679"/>
    </source>
</evidence>
<evidence type="ECO:0000256" key="3">
    <source>
        <dbReference type="ARBA" id="ARBA00022676"/>
    </source>
</evidence>
<evidence type="ECO:0000256" key="2">
    <source>
        <dbReference type="ARBA" id="ARBA00022475"/>
    </source>
</evidence>
<feature type="domain" description="Glycosyltransferase 2-like" evidence="10">
    <location>
        <begin position="10"/>
        <end position="181"/>
    </location>
</feature>
<dbReference type="Gene3D" id="3.90.550.10">
    <property type="entry name" value="Spore Coat Polysaccharide Biosynthesis Protein SpsA, Chain A"/>
    <property type="match status" value="1"/>
</dbReference>
<comment type="similarity">
    <text evidence="8">Belongs to the glycosyltransferase 2 family. GtrB subfamily.</text>
</comment>
<keyword evidence="6 9" id="KW-1133">Transmembrane helix</keyword>
<evidence type="ECO:0000256" key="5">
    <source>
        <dbReference type="ARBA" id="ARBA00022692"/>
    </source>
</evidence>
<keyword evidence="4 11" id="KW-0808">Transferase</keyword>
<dbReference type="Proteomes" id="UP000095673">
    <property type="component" value="Unassembled WGS sequence"/>
</dbReference>
<feature type="transmembrane region" description="Helical" evidence="9">
    <location>
        <begin position="240"/>
        <end position="263"/>
    </location>
</feature>
<evidence type="ECO:0000256" key="7">
    <source>
        <dbReference type="ARBA" id="ARBA00023136"/>
    </source>
</evidence>
<feature type="transmembrane region" description="Helical" evidence="9">
    <location>
        <begin position="275"/>
        <end position="300"/>
    </location>
</feature>
<dbReference type="InterPro" id="IPR029044">
    <property type="entry name" value="Nucleotide-diphossugar_trans"/>
</dbReference>
<dbReference type="EMBL" id="CYXM01000001">
    <property type="protein sequence ID" value="CUM75068.1"/>
    <property type="molecule type" value="Genomic_DNA"/>
</dbReference>
<evidence type="ECO:0000313" key="11">
    <source>
        <dbReference type="EMBL" id="CUM75068.1"/>
    </source>
</evidence>
<evidence type="ECO:0000313" key="12">
    <source>
        <dbReference type="Proteomes" id="UP000095673"/>
    </source>
</evidence>
<evidence type="ECO:0000256" key="1">
    <source>
        <dbReference type="ARBA" id="ARBA00004651"/>
    </source>
</evidence>
<proteinExistence type="inferred from homology"/>
<evidence type="ECO:0000256" key="6">
    <source>
        <dbReference type="ARBA" id="ARBA00022989"/>
    </source>
</evidence>
<dbReference type="FunFam" id="3.90.550.10:FF:000079">
    <property type="entry name" value="Probable glycosyl transferase"/>
    <property type="match status" value="1"/>
</dbReference>
<dbReference type="AlphaFoldDB" id="A0A173RCH4"/>
<dbReference type="PANTHER" id="PTHR48090:SF8">
    <property type="entry name" value="GLYCOSYLTRANSFERASE CSBB-RELATED"/>
    <property type="match status" value="1"/>
</dbReference>
<name>A0A173RCH4_9FIRM</name>
<evidence type="ECO:0000256" key="9">
    <source>
        <dbReference type="SAM" id="Phobius"/>
    </source>
</evidence>
<dbReference type="InterPro" id="IPR050256">
    <property type="entry name" value="Glycosyltransferase_2"/>
</dbReference>
<dbReference type="PANTHER" id="PTHR48090">
    <property type="entry name" value="UNDECAPRENYL-PHOSPHATE 4-DEOXY-4-FORMAMIDO-L-ARABINOSE TRANSFERASE-RELATED"/>
    <property type="match status" value="1"/>
</dbReference>
<accession>A0A173RCH4</accession>
<protein>
    <submittedName>
        <fullName evidence="11">Bactoprenol glucosyl transferase homolog from prophage CPS-53</fullName>
        <ecNumber evidence="11">2.4.1.-</ecNumber>
    </submittedName>
</protein>
<keyword evidence="5 9" id="KW-0812">Transmembrane</keyword>
<dbReference type="GO" id="GO:0005886">
    <property type="term" value="C:plasma membrane"/>
    <property type="evidence" value="ECO:0007669"/>
    <property type="project" value="UniProtKB-SubCell"/>
</dbReference>
<dbReference type="InterPro" id="IPR001173">
    <property type="entry name" value="Glyco_trans_2-like"/>
</dbReference>
<keyword evidence="2" id="KW-1003">Cell membrane</keyword>
<dbReference type="SUPFAM" id="SSF53448">
    <property type="entry name" value="Nucleotide-diphospho-sugar transferases"/>
    <property type="match status" value="1"/>
</dbReference>
<dbReference type="EC" id="2.4.1.-" evidence="11"/>
<evidence type="ECO:0000259" key="10">
    <source>
        <dbReference type="Pfam" id="PF00535"/>
    </source>
</evidence>
<reference evidence="11 12" key="1">
    <citation type="submission" date="2015-09" db="EMBL/GenBank/DDBJ databases">
        <authorList>
            <consortium name="Pathogen Informatics"/>
        </authorList>
    </citation>
    <scope>NUCLEOTIDE SEQUENCE [LARGE SCALE GENOMIC DNA]</scope>
    <source>
        <strain evidence="11 12">2789STDY5834968</strain>
    </source>
</reference>
<evidence type="ECO:0000256" key="8">
    <source>
        <dbReference type="ARBA" id="ARBA00038152"/>
    </source>
</evidence>
<organism evidence="11 12">
    <name type="scientific">Agathobacter rectalis</name>
    <dbReference type="NCBI Taxonomy" id="39491"/>
    <lineage>
        <taxon>Bacteria</taxon>
        <taxon>Bacillati</taxon>
        <taxon>Bacillota</taxon>
        <taxon>Clostridia</taxon>
        <taxon>Lachnospirales</taxon>
        <taxon>Lachnospiraceae</taxon>
        <taxon>Agathobacter</taxon>
    </lineage>
</organism>
<sequence length="327" mass="37039">MLNMEKNKISIVVPCFNEKEALPLFYNKITQVFNQMSQESEAAGLSYELIIVDDGSMDGTLDVAKELAANDSGVKYISFSRNFGKEAAMYAGLQHAVGEYVAIMDADLQDPPEMLPKMYQVLTKEGYDAVGTRRVTRKGEPPIRSFFARKFYRLMSRISKANMVDGARDYRLMNRKYVDALLSLKEYNRFSKGLFGWVGFKVKWLEFENVNRVAGETKWSFWQLFLYSLDGIVAFSNAPLYMASIAGVFSFIVAIIAMLFIIIRRLVFGDPVAGWASTVVIILFIGGIQLLSIGILGLYLSKLYLEAKDRPIYLIGESNIEKHTEKY</sequence>
<dbReference type="CDD" id="cd04187">
    <property type="entry name" value="DPM1_like_bac"/>
    <property type="match status" value="1"/>
</dbReference>